<sequence length="142" mass="15366">MMRPPFMRRLLQDEHGGTVIEFALLGPALIVMLFGLIETGRLFWTQHTLDEVAYSTVRCMSISTDCDDQAAQQDFAIARAGAYGIALAAANVAVQTNTTCKSFAGSNRVVIDAGFSSVMTELVPQFPDAVEAEACFPRLAES</sequence>
<feature type="transmembrane region" description="Helical" evidence="1">
    <location>
        <begin position="20"/>
        <end position="37"/>
    </location>
</feature>
<dbReference type="RefSeq" id="WP_185884419.1">
    <property type="nucleotide sequence ID" value="NZ_CP060052.1"/>
</dbReference>
<evidence type="ECO:0000259" key="2">
    <source>
        <dbReference type="Pfam" id="PF07811"/>
    </source>
</evidence>
<feature type="domain" description="TadE-like" evidence="2">
    <location>
        <begin position="16"/>
        <end position="58"/>
    </location>
</feature>
<accession>A0A7G6VU83</accession>
<name>A0A7G6VU83_9SPHN</name>
<keyword evidence="1" id="KW-0812">Transmembrane</keyword>
<dbReference type="AlphaFoldDB" id="A0A7G6VU83"/>
<keyword evidence="1" id="KW-1133">Transmembrane helix</keyword>
<gene>
    <name evidence="3" type="ORF">H4O24_00855</name>
</gene>
<evidence type="ECO:0000313" key="3">
    <source>
        <dbReference type="EMBL" id="QNE05298.1"/>
    </source>
</evidence>
<dbReference type="EMBL" id="CP060052">
    <property type="protein sequence ID" value="QNE05298.1"/>
    <property type="molecule type" value="Genomic_DNA"/>
</dbReference>
<organism evidence="3 4">
    <name type="scientific">Croceicoccus marinus</name>
    <dbReference type="NCBI Taxonomy" id="450378"/>
    <lineage>
        <taxon>Bacteria</taxon>
        <taxon>Pseudomonadati</taxon>
        <taxon>Pseudomonadota</taxon>
        <taxon>Alphaproteobacteria</taxon>
        <taxon>Sphingomonadales</taxon>
        <taxon>Erythrobacteraceae</taxon>
        <taxon>Croceicoccus</taxon>
    </lineage>
</organism>
<dbReference type="InterPro" id="IPR012495">
    <property type="entry name" value="TadE-like_dom"/>
</dbReference>
<proteinExistence type="predicted"/>
<protein>
    <submittedName>
        <fullName evidence="3">Pilus assembly protein</fullName>
    </submittedName>
</protein>
<reference evidence="3 4" key="1">
    <citation type="submission" date="2020-08" db="EMBL/GenBank/DDBJ databases">
        <authorList>
            <person name="Liu G."/>
            <person name="Sun C."/>
        </authorList>
    </citation>
    <scope>NUCLEOTIDE SEQUENCE [LARGE SCALE GENOMIC DNA]</scope>
    <source>
        <strain evidence="3 4">OT19</strain>
    </source>
</reference>
<evidence type="ECO:0000256" key="1">
    <source>
        <dbReference type="SAM" id="Phobius"/>
    </source>
</evidence>
<dbReference type="Pfam" id="PF07811">
    <property type="entry name" value="TadE"/>
    <property type="match status" value="1"/>
</dbReference>
<dbReference type="Proteomes" id="UP000515297">
    <property type="component" value="Chromosome"/>
</dbReference>
<keyword evidence="1" id="KW-0472">Membrane</keyword>
<evidence type="ECO:0000313" key="4">
    <source>
        <dbReference type="Proteomes" id="UP000515297"/>
    </source>
</evidence>